<organism evidence="1 2">
    <name type="scientific">Pendulispora albinea</name>
    <dbReference type="NCBI Taxonomy" id="2741071"/>
    <lineage>
        <taxon>Bacteria</taxon>
        <taxon>Pseudomonadati</taxon>
        <taxon>Myxococcota</taxon>
        <taxon>Myxococcia</taxon>
        <taxon>Myxococcales</taxon>
        <taxon>Sorangiineae</taxon>
        <taxon>Pendulisporaceae</taxon>
        <taxon>Pendulispora</taxon>
    </lineage>
</organism>
<reference evidence="1 2" key="1">
    <citation type="submission" date="2021-12" db="EMBL/GenBank/DDBJ databases">
        <title>Discovery of the Pendulisporaceae a myxobacterial family with distinct sporulation behavior and unique specialized metabolism.</title>
        <authorList>
            <person name="Garcia R."/>
            <person name="Popoff A."/>
            <person name="Bader C.D."/>
            <person name="Loehr J."/>
            <person name="Walesch S."/>
            <person name="Walt C."/>
            <person name="Boldt J."/>
            <person name="Bunk B."/>
            <person name="Haeckl F.J.F.P.J."/>
            <person name="Gunesch A.P."/>
            <person name="Birkelbach J."/>
            <person name="Nuebel U."/>
            <person name="Pietschmann T."/>
            <person name="Bach T."/>
            <person name="Mueller R."/>
        </authorList>
    </citation>
    <scope>NUCLEOTIDE SEQUENCE [LARGE SCALE GENOMIC DNA]</scope>
    <source>
        <strain evidence="1 2">MSr11954</strain>
    </source>
</reference>
<accession>A0ABZ2M464</accession>
<name>A0ABZ2M464_9BACT</name>
<keyword evidence="2" id="KW-1185">Reference proteome</keyword>
<evidence type="ECO:0000313" key="2">
    <source>
        <dbReference type="Proteomes" id="UP001370348"/>
    </source>
</evidence>
<sequence>MRVAKPGYTSLLEQEWQLAGDADRAKTILPDRQATELLVQSLSGLGKPPPNPAKGALGIGLLKGACPTEGGATVRVDTGAAGDAGADAGANANIVVYFKGLLPSNETTTQADAVTPTVMIYNIAPGEGIEVMVIPPPDCKVEPFPVADPAAPNITYTGKIKVEPIGDLRPDAGTGANVTSFARVVLSKK</sequence>
<dbReference type="RefSeq" id="WP_394827376.1">
    <property type="nucleotide sequence ID" value="NZ_CP089984.1"/>
</dbReference>
<evidence type="ECO:0000313" key="1">
    <source>
        <dbReference type="EMBL" id="WXB17735.1"/>
    </source>
</evidence>
<gene>
    <name evidence="1" type="ORF">LZC94_10780</name>
</gene>
<dbReference type="Proteomes" id="UP001370348">
    <property type="component" value="Chromosome"/>
</dbReference>
<dbReference type="EMBL" id="CP089984">
    <property type="protein sequence ID" value="WXB17735.1"/>
    <property type="molecule type" value="Genomic_DNA"/>
</dbReference>
<proteinExistence type="predicted"/>
<protein>
    <submittedName>
        <fullName evidence="1">Uncharacterized protein</fullName>
    </submittedName>
</protein>